<comment type="caution">
    <text evidence="1">The sequence shown here is derived from an EMBL/GenBank/DDBJ whole genome shotgun (WGS) entry which is preliminary data.</text>
</comment>
<proteinExistence type="predicted"/>
<protein>
    <submittedName>
        <fullName evidence="1">Uncharacterized protein</fullName>
    </submittedName>
</protein>
<gene>
    <name evidence="1" type="ORF">BELL_0577g00020</name>
</gene>
<dbReference type="Proteomes" id="UP000297229">
    <property type="component" value="Unassembled WGS sequence"/>
</dbReference>
<dbReference type="EMBL" id="PQXM01000575">
    <property type="protein sequence ID" value="TGO71427.1"/>
    <property type="molecule type" value="Genomic_DNA"/>
</dbReference>
<keyword evidence="2" id="KW-1185">Reference proteome</keyword>
<name>A0A4Z1JR99_9HELO</name>
<sequence length="91" mass="10359">MLHHKHLYAHVQSDVTFDIGTIAVAFVISNDNNKPESHGFTEAPRREAFKHDITSLQHVLRMSFTEYVTESGLLQNIQDKIPRATASWAKI</sequence>
<accession>A0A4Z1JR99</accession>
<organism evidence="1 2">
    <name type="scientific">Botrytis elliptica</name>
    <dbReference type="NCBI Taxonomy" id="278938"/>
    <lineage>
        <taxon>Eukaryota</taxon>
        <taxon>Fungi</taxon>
        <taxon>Dikarya</taxon>
        <taxon>Ascomycota</taxon>
        <taxon>Pezizomycotina</taxon>
        <taxon>Leotiomycetes</taxon>
        <taxon>Helotiales</taxon>
        <taxon>Sclerotiniaceae</taxon>
        <taxon>Botrytis</taxon>
    </lineage>
</organism>
<evidence type="ECO:0000313" key="1">
    <source>
        <dbReference type="EMBL" id="TGO71427.1"/>
    </source>
</evidence>
<reference evidence="1 2" key="1">
    <citation type="submission" date="2017-12" db="EMBL/GenBank/DDBJ databases">
        <title>Comparative genomics of Botrytis spp.</title>
        <authorList>
            <person name="Valero-Jimenez C.A."/>
            <person name="Tapia P."/>
            <person name="Veloso J."/>
            <person name="Silva-Moreno E."/>
            <person name="Staats M."/>
            <person name="Valdes J.H."/>
            <person name="Van Kan J.A.L."/>
        </authorList>
    </citation>
    <scope>NUCLEOTIDE SEQUENCE [LARGE SCALE GENOMIC DNA]</scope>
    <source>
        <strain evidence="1 2">Be9601</strain>
    </source>
</reference>
<dbReference type="AlphaFoldDB" id="A0A4Z1JR99"/>
<evidence type="ECO:0000313" key="2">
    <source>
        <dbReference type="Proteomes" id="UP000297229"/>
    </source>
</evidence>